<evidence type="ECO:0000313" key="2">
    <source>
        <dbReference type="Proteomes" id="UP000777265"/>
    </source>
</evidence>
<evidence type="ECO:0000313" key="1">
    <source>
        <dbReference type="EMBL" id="NLW36941.1"/>
    </source>
</evidence>
<proteinExistence type="predicted"/>
<dbReference type="Proteomes" id="UP000777265">
    <property type="component" value="Unassembled WGS sequence"/>
</dbReference>
<dbReference type="AlphaFoldDB" id="A0A351U240"/>
<reference evidence="1" key="2">
    <citation type="submission" date="2020-01" db="EMBL/GenBank/DDBJ databases">
        <authorList>
            <person name="Campanaro S."/>
        </authorList>
    </citation>
    <scope>NUCLEOTIDE SEQUENCE</scope>
    <source>
        <strain evidence="1">AS06rmzACSIP_7</strain>
    </source>
</reference>
<accession>A0A351U240</accession>
<name>A0A351U240_9BACT</name>
<dbReference type="EMBL" id="JAAYEE010000320">
    <property type="protein sequence ID" value="NLW36941.1"/>
    <property type="molecule type" value="Genomic_DNA"/>
</dbReference>
<reference evidence="1" key="1">
    <citation type="journal article" date="2020" name="Biotechnol. Biofuels">
        <title>New insights from the biogas microbiome by comprehensive genome-resolved metagenomics of nearly 1600 species originating from multiple anaerobic digesters.</title>
        <authorList>
            <person name="Campanaro S."/>
            <person name="Treu L."/>
            <person name="Rodriguez-R L.M."/>
            <person name="Kovalovszki A."/>
            <person name="Ziels R.M."/>
            <person name="Maus I."/>
            <person name="Zhu X."/>
            <person name="Kougias P.G."/>
            <person name="Basile A."/>
            <person name="Luo G."/>
            <person name="Schluter A."/>
            <person name="Konstantinidis K.T."/>
            <person name="Angelidaki I."/>
        </authorList>
    </citation>
    <scope>NUCLEOTIDE SEQUENCE</scope>
    <source>
        <strain evidence="1">AS06rmzACSIP_7</strain>
    </source>
</reference>
<organism evidence="1 2">
    <name type="scientific">Syntrophorhabdus aromaticivorans</name>
    <dbReference type="NCBI Taxonomy" id="328301"/>
    <lineage>
        <taxon>Bacteria</taxon>
        <taxon>Pseudomonadati</taxon>
        <taxon>Thermodesulfobacteriota</taxon>
        <taxon>Syntrophorhabdia</taxon>
        <taxon>Syntrophorhabdales</taxon>
        <taxon>Syntrophorhabdaceae</taxon>
        <taxon>Syntrophorhabdus</taxon>
    </lineage>
</organism>
<protein>
    <submittedName>
        <fullName evidence="1">Uncharacterized protein</fullName>
    </submittedName>
</protein>
<comment type="caution">
    <text evidence="1">The sequence shown here is derived from an EMBL/GenBank/DDBJ whole genome shotgun (WGS) entry which is preliminary data.</text>
</comment>
<gene>
    <name evidence="1" type="ORF">GXY80_15920</name>
</gene>
<sequence>MEKKATVIMYYKASNGLGTQLRQAVEQVVPRNSVEIYHTINNLSERLRRPTADSVVVLLTLDKNDLADIVAIQDLLFDSRILLILPGHEDDILTMGHTLRPRFVSFRDYGFQDVSAVLRKMTGGGAA</sequence>